<evidence type="ECO:0000313" key="7">
    <source>
        <dbReference type="EMBL" id="KGN32087.1"/>
    </source>
</evidence>
<dbReference type="AlphaFoldDB" id="A0A0A0J7S6"/>
<evidence type="ECO:0000256" key="3">
    <source>
        <dbReference type="ARBA" id="ARBA00022679"/>
    </source>
</evidence>
<evidence type="ECO:0000256" key="4">
    <source>
        <dbReference type="ARBA" id="ARBA00022691"/>
    </source>
</evidence>
<dbReference type="Proteomes" id="UP000030002">
    <property type="component" value="Unassembled WGS sequence"/>
</dbReference>
<keyword evidence="4" id="KW-0949">S-adenosyl-L-methionine</keyword>
<feature type="domain" description="DUF7059" evidence="6">
    <location>
        <begin position="22"/>
        <end position="106"/>
    </location>
</feature>
<evidence type="ECO:0000259" key="5">
    <source>
        <dbReference type="Pfam" id="PF05175"/>
    </source>
</evidence>
<dbReference type="InterPro" id="IPR052190">
    <property type="entry name" value="Euk-Arch_PrmC-MTase"/>
</dbReference>
<dbReference type="eggNOG" id="COG2890">
    <property type="taxonomic scope" value="Bacteria"/>
</dbReference>
<dbReference type="PANTHER" id="PTHR45875">
    <property type="entry name" value="METHYLTRANSFERASE N6AMT1"/>
    <property type="match status" value="1"/>
</dbReference>
<accession>A0A0A0J7S6</accession>
<dbReference type="SUPFAM" id="SSF53335">
    <property type="entry name" value="S-adenosyl-L-methionine-dependent methyltransferases"/>
    <property type="match status" value="1"/>
</dbReference>
<dbReference type="InterPro" id="IPR055487">
    <property type="entry name" value="DUF7059"/>
</dbReference>
<dbReference type="Pfam" id="PF23186">
    <property type="entry name" value="DUF7059"/>
    <property type="match status" value="1"/>
</dbReference>
<name>A0A0A0J7S6_9MICO</name>
<dbReference type="InterPro" id="IPR002052">
    <property type="entry name" value="DNA_methylase_N6_adenine_CS"/>
</dbReference>
<reference evidence="7 8" key="1">
    <citation type="submission" date="2013-08" db="EMBL/GenBank/DDBJ databases">
        <title>The genome sequence of Knoellia sinensis.</title>
        <authorList>
            <person name="Zhu W."/>
            <person name="Wang G."/>
        </authorList>
    </citation>
    <scope>NUCLEOTIDE SEQUENCE [LARGE SCALE GENOMIC DNA]</scope>
    <source>
        <strain evidence="7 8">KCTC 19936</strain>
    </source>
</reference>
<dbReference type="CDD" id="cd02440">
    <property type="entry name" value="AdoMet_MTases"/>
    <property type="match status" value="1"/>
</dbReference>
<dbReference type="GO" id="GO:0008757">
    <property type="term" value="F:S-adenosylmethionine-dependent methyltransferase activity"/>
    <property type="evidence" value="ECO:0007669"/>
    <property type="project" value="TreeGrafter"/>
</dbReference>
<keyword evidence="8" id="KW-1185">Reference proteome</keyword>
<evidence type="ECO:0000256" key="1">
    <source>
        <dbReference type="ARBA" id="ARBA00006149"/>
    </source>
</evidence>
<dbReference type="Pfam" id="PF05175">
    <property type="entry name" value="MTS"/>
    <property type="match status" value="1"/>
</dbReference>
<keyword evidence="2 7" id="KW-0489">Methyltransferase</keyword>
<dbReference type="GO" id="GO:0035657">
    <property type="term" value="C:eRF1 methyltransferase complex"/>
    <property type="evidence" value="ECO:0007669"/>
    <property type="project" value="TreeGrafter"/>
</dbReference>
<protein>
    <submittedName>
        <fullName evidence="7">SAM-dependent methyltransferase</fullName>
    </submittedName>
</protein>
<dbReference type="GO" id="GO:0008170">
    <property type="term" value="F:N-methyltransferase activity"/>
    <property type="evidence" value="ECO:0007669"/>
    <property type="project" value="UniProtKB-ARBA"/>
</dbReference>
<dbReference type="Gene3D" id="3.40.50.150">
    <property type="entry name" value="Vaccinia Virus protein VP39"/>
    <property type="match status" value="1"/>
</dbReference>
<dbReference type="InterPro" id="IPR007848">
    <property type="entry name" value="Small_mtfrase_dom"/>
</dbReference>
<evidence type="ECO:0000313" key="8">
    <source>
        <dbReference type="Proteomes" id="UP000030002"/>
    </source>
</evidence>
<dbReference type="RefSeq" id="WP_035916390.1">
    <property type="nucleotide sequence ID" value="NZ_AVPJ01000008.1"/>
</dbReference>
<keyword evidence="3 7" id="KW-0808">Transferase</keyword>
<proteinExistence type="inferred from homology"/>
<sequence length="503" mass="53337">MSARVPHLDLDLIARLRTDLAAADFTVTGVLDVLGPLASSALLREQPLPARRVAGASNAPAATLIRLFTLGDPVDVSEVDVALPTLRATGAVDLGLLDEEGDAVVARFDVRPYAADERHWWVVSDLAEVATGSPVREDHVLGIGGASTTLAAWTIRRPVGTALDLGTGCGVQALHLGAHADSIVATDLSERALAFARFTAALNDVHWDVRDGSMLEPVAGQRFDLIVSNPPFVITPRSGEVPLFEYRDGGAAGDAVVAGLVRSIGEHLEPGGVAQFLGNWEVPAGSTWTERVGGWLDGAGVDAWVVQREVQDPAEYAETWSRDGGHHAGTADFDAMYAAWLDDFASRDIESIGLGVITLHRPTTDREPFLDLMDERGPVPLAMGEAVWVGLEARTWLAEHTDDEVLDRAWKATPDVTEERHTLPGASDPSVIVARQGGGLGRIITLSTVTAAYLSVADGELTPRQAAGAIAGILDVDPAETEREIVAFVRDAAKDALLVEAQA</sequence>
<organism evidence="7 8">
    <name type="scientific">Knoellia sinensis KCTC 19936</name>
    <dbReference type="NCBI Taxonomy" id="1385520"/>
    <lineage>
        <taxon>Bacteria</taxon>
        <taxon>Bacillati</taxon>
        <taxon>Actinomycetota</taxon>
        <taxon>Actinomycetes</taxon>
        <taxon>Micrococcales</taxon>
        <taxon>Intrasporangiaceae</taxon>
        <taxon>Knoellia</taxon>
    </lineage>
</organism>
<dbReference type="GO" id="GO:0008276">
    <property type="term" value="F:protein methyltransferase activity"/>
    <property type="evidence" value="ECO:0007669"/>
    <property type="project" value="TreeGrafter"/>
</dbReference>
<dbReference type="PANTHER" id="PTHR45875:SF1">
    <property type="entry name" value="METHYLTRANSFERASE N6AMT1"/>
    <property type="match status" value="1"/>
</dbReference>
<dbReference type="GO" id="GO:0032259">
    <property type="term" value="P:methylation"/>
    <property type="evidence" value="ECO:0007669"/>
    <property type="project" value="UniProtKB-KW"/>
</dbReference>
<feature type="domain" description="Methyltransferase small" evidence="5">
    <location>
        <begin position="158"/>
        <end position="233"/>
    </location>
</feature>
<evidence type="ECO:0000256" key="2">
    <source>
        <dbReference type="ARBA" id="ARBA00022603"/>
    </source>
</evidence>
<dbReference type="GO" id="GO:0003676">
    <property type="term" value="F:nucleic acid binding"/>
    <property type="evidence" value="ECO:0007669"/>
    <property type="project" value="InterPro"/>
</dbReference>
<dbReference type="STRING" id="1385520.N802_10835"/>
<dbReference type="PROSITE" id="PS00092">
    <property type="entry name" value="N6_MTASE"/>
    <property type="match status" value="1"/>
</dbReference>
<dbReference type="EMBL" id="AVPJ01000008">
    <property type="protein sequence ID" value="KGN32087.1"/>
    <property type="molecule type" value="Genomic_DNA"/>
</dbReference>
<dbReference type="OrthoDB" id="129465at2"/>
<dbReference type="InterPro" id="IPR029063">
    <property type="entry name" value="SAM-dependent_MTases_sf"/>
</dbReference>
<comment type="similarity">
    <text evidence="1">Belongs to the eukaryotic/archaeal PrmC-related family.</text>
</comment>
<gene>
    <name evidence="7" type="ORF">N802_10835</name>
</gene>
<evidence type="ECO:0000259" key="6">
    <source>
        <dbReference type="Pfam" id="PF23186"/>
    </source>
</evidence>
<comment type="caution">
    <text evidence="7">The sequence shown here is derived from an EMBL/GenBank/DDBJ whole genome shotgun (WGS) entry which is preliminary data.</text>
</comment>